<keyword evidence="3" id="KW-1185">Reference proteome</keyword>
<dbReference type="EMBL" id="RCHS01002005">
    <property type="protein sequence ID" value="RMX50222.1"/>
    <property type="molecule type" value="Genomic_DNA"/>
</dbReference>
<dbReference type="OrthoDB" id="10580033at2759"/>
<evidence type="ECO:0000256" key="1">
    <source>
        <dbReference type="SAM" id="Phobius"/>
    </source>
</evidence>
<feature type="transmembrane region" description="Helical" evidence="1">
    <location>
        <begin position="20"/>
        <end position="42"/>
    </location>
</feature>
<sequence length="180" mass="19591">MNESSAPTVSAKSSIWLWLFRPFSIIITCAGLVMFVAGITSFSIHGDASGHRILLTPVGGFLLSFGVLLAIGIQCRVRLRERERQEELCPNSDIVDLTSEFASANISTEATSPGMWRHSPVMLPTCPGPLRNEDIPSARSISPLVIDMTCLVNIDEVLLSLENPEAFEVPPSYEEAMSLA</sequence>
<keyword evidence="1" id="KW-1133">Transmembrane helix</keyword>
<comment type="caution">
    <text evidence="2">The sequence shown here is derived from an EMBL/GenBank/DDBJ whole genome shotgun (WGS) entry which is preliminary data.</text>
</comment>
<feature type="transmembrane region" description="Helical" evidence="1">
    <location>
        <begin position="54"/>
        <end position="73"/>
    </location>
</feature>
<gene>
    <name evidence="2" type="ORF">pdam_00004844</name>
</gene>
<dbReference type="AlphaFoldDB" id="A0A3M6U956"/>
<proteinExistence type="predicted"/>
<name>A0A3M6U956_POCDA</name>
<evidence type="ECO:0000313" key="3">
    <source>
        <dbReference type="Proteomes" id="UP000275408"/>
    </source>
</evidence>
<keyword evidence="1" id="KW-0472">Membrane</keyword>
<keyword evidence="1" id="KW-0812">Transmembrane</keyword>
<organism evidence="2 3">
    <name type="scientific">Pocillopora damicornis</name>
    <name type="common">Cauliflower coral</name>
    <name type="synonym">Millepora damicornis</name>
    <dbReference type="NCBI Taxonomy" id="46731"/>
    <lineage>
        <taxon>Eukaryota</taxon>
        <taxon>Metazoa</taxon>
        <taxon>Cnidaria</taxon>
        <taxon>Anthozoa</taxon>
        <taxon>Hexacorallia</taxon>
        <taxon>Scleractinia</taxon>
        <taxon>Astrocoeniina</taxon>
        <taxon>Pocilloporidae</taxon>
        <taxon>Pocillopora</taxon>
    </lineage>
</organism>
<protein>
    <submittedName>
        <fullName evidence="2">Uncharacterized protein</fullName>
    </submittedName>
</protein>
<reference evidence="2 3" key="1">
    <citation type="journal article" date="2018" name="Sci. Rep.">
        <title>Comparative analysis of the Pocillopora damicornis genome highlights role of immune system in coral evolution.</title>
        <authorList>
            <person name="Cunning R."/>
            <person name="Bay R.A."/>
            <person name="Gillette P."/>
            <person name="Baker A.C."/>
            <person name="Traylor-Knowles N."/>
        </authorList>
    </citation>
    <scope>NUCLEOTIDE SEQUENCE [LARGE SCALE GENOMIC DNA]</scope>
    <source>
        <strain evidence="2">RSMAS</strain>
        <tissue evidence="2">Whole animal</tissue>
    </source>
</reference>
<dbReference type="Proteomes" id="UP000275408">
    <property type="component" value="Unassembled WGS sequence"/>
</dbReference>
<evidence type="ECO:0000313" key="2">
    <source>
        <dbReference type="EMBL" id="RMX50222.1"/>
    </source>
</evidence>
<accession>A0A3M6U956</accession>